<evidence type="ECO:0000313" key="2">
    <source>
        <dbReference type="EMBL" id="AZJ33215.1"/>
    </source>
</evidence>
<organism evidence="3 5">
    <name type="scientific">Tenacibaculum mesophilum</name>
    <dbReference type="NCBI Taxonomy" id="104268"/>
    <lineage>
        <taxon>Bacteria</taxon>
        <taxon>Pseudomonadati</taxon>
        <taxon>Bacteroidota</taxon>
        <taxon>Flavobacteriia</taxon>
        <taxon>Flavobacteriales</taxon>
        <taxon>Flavobacteriaceae</taxon>
        <taxon>Tenacibaculum</taxon>
    </lineage>
</organism>
<reference evidence="2 4" key="1">
    <citation type="submission" date="2018-09" db="EMBL/GenBank/DDBJ databases">
        <title>Insights into the microbiota of Asian seabass (Lates calcarifer) with tenacibaculosis symptoms and description of sp. nov. Tenacibaculum singaporense.</title>
        <authorList>
            <person name="Miyake S."/>
            <person name="Soh M."/>
            <person name="Azman M.N."/>
            <person name="Ngoh S.Y."/>
            <person name="Orban L."/>
            <person name="Seedorf H."/>
        </authorList>
    </citation>
    <scope>NUCLEOTIDE SEQUENCE [LARGE SCALE GENOMIC DNA]</scope>
    <source>
        <strain evidence="2 4">DSM 13764</strain>
    </source>
</reference>
<dbReference type="InterPro" id="IPR046863">
    <property type="entry name" value="MbnP-like_dom"/>
</dbReference>
<evidence type="ECO:0000313" key="5">
    <source>
        <dbReference type="Proteomes" id="UP001056837"/>
    </source>
</evidence>
<dbReference type="Proteomes" id="UP000269693">
    <property type="component" value="Chromosome"/>
</dbReference>
<evidence type="ECO:0000259" key="1">
    <source>
        <dbReference type="Pfam" id="PF20243"/>
    </source>
</evidence>
<dbReference type="EMBL" id="CP050861">
    <property type="protein sequence ID" value="UTD15919.1"/>
    <property type="molecule type" value="Genomic_DNA"/>
</dbReference>
<keyword evidence="4" id="KW-1185">Reference proteome</keyword>
<accession>A0AAE9MPI5</accession>
<gene>
    <name evidence="2" type="ORF">D6200_11870</name>
    <name evidence="3" type="ORF">HER15_10750</name>
</gene>
<dbReference type="Pfam" id="PF20243">
    <property type="entry name" value="MbnP"/>
    <property type="match status" value="1"/>
</dbReference>
<evidence type="ECO:0000313" key="3">
    <source>
        <dbReference type="EMBL" id="UTD15919.1"/>
    </source>
</evidence>
<dbReference type="RefSeq" id="WP_073182234.1">
    <property type="nucleotide sequence ID" value="NZ_CANLMG010000006.1"/>
</dbReference>
<dbReference type="Proteomes" id="UP001056837">
    <property type="component" value="Chromosome"/>
</dbReference>
<name>A0AAE9MPI5_9FLAO</name>
<protein>
    <recommendedName>
        <fullName evidence="1">Copper-binding protein MbnP-like domain-containing protein</fullName>
    </recommendedName>
</protein>
<feature type="domain" description="Copper-binding protein MbnP-like" evidence="1">
    <location>
        <begin position="31"/>
        <end position="234"/>
    </location>
</feature>
<dbReference type="EMBL" id="CP032544">
    <property type="protein sequence ID" value="AZJ33215.1"/>
    <property type="molecule type" value="Genomic_DNA"/>
</dbReference>
<proteinExistence type="predicted"/>
<evidence type="ECO:0000313" key="4">
    <source>
        <dbReference type="Proteomes" id="UP000269693"/>
    </source>
</evidence>
<dbReference type="PROSITE" id="PS51257">
    <property type="entry name" value="PROKAR_LIPOPROTEIN"/>
    <property type="match status" value="1"/>
</dbReference>
<dbReference type="AlphaFoldDB" id="A0AAE9MPI5"/>
<sequence length="264" mass="29690">MKKILAIIAFAMVFTSCSDDEIINDKLEGKNEVVIEFDNGFAEDKLLLGTSTYTNGNGEVLTVNSFDYIVSNFVLVTEEGEEFVYPKEESYFIISEGGGDKPKKIQISLKDVPAGKYTKVKFGIGVDQERFKEGQAVQQDFWTLAEKYNLTWSWQAGYKFVVLEGNYKENTTSDEKQYMLHIASRGTTVDLYKEVELPMDAAIVSKEQSPQLHIKVDANTMLDGKSKIKLSEGATIMGGDKAATIAENYTEMFMVHHVHHTNHH</sequence>
<reference evidence="3" key="2">
    <citation type="submission" date="2020-04" db="EMBL/GenBank/DDBJ databases">
        <title>Tenacibaculum mesophilum bac2.</title>
        <authorList>
            <person name="Li M."/>
        </authorList>
    </citation>
    <scope>NUCLEOTIDE SEQUENCE</scope>
    <source>
        <strain evidence="3">Bac2</strain>
    </source>
</reference>